<evidence type="ECO:0000256" key="1">
    <source>
        <dbReference type="SAM" id="MobiDB-lite"/>
    </source>
</evidence>
<reference evidence="2 3" key="1">
    <citation type="journal article" date="2019" name="PLoS ONE">
        <title>Comparative genome analysis indicates high evolutionary potential of pathogenicity genes in Colletotrichum tanaceti.</title>
        <authorList>
            <person name="Lelwala R.V."/>
            <person name="Korhonen P.K."/>
            <person name="Young N.D."/>
            <person name="Scott J.B."/>
            <person name="Ades P.A."/>
            <person name="Gasser R.B."/>
            <person name="Taylor P.W.J."/>
        </authorList>
    </citation>
    <scope>NUCLEOTIDE SEQUENCE [LARGE SCALE GENOMIC DNA]</scope>
    <source>
        <strain evidence="2">BRIP57314</strain>
    </source>
</reference>
<dbReference type="STRING" id="1306861.A0A4U6XQY4"/>
<accession>A0A4U6XQY4</accession>
<dbReference type="AlphaFoldDB" id="A0A4U6XQY4"/>
<feature type="compositionally biased region" description="Basic and acidic residues" evidence="1">
    <location>
        <begin position="254"/>
        <end position="264"/>
    </location>
</feature>
<evidence type="ECO:0000313" key="2">
    <source>
        <dbReference type="EMBL" id="TKW58293.1"/>
    </source>
</evidence>
<sequence>MCIRVYRHYTACGCLLATQNSLHECSHGPASTICGPHHKVGIVKRQGEECPYHAYLTKQKRHAPDQSRKPRFRQPSGPGVTDKEIAVAKLEYLRSLDMQERLDHFKAKGMKGSYRGERKPAPRGGAVVFSRQFDGTEFMGHHPSENTDLTEGDIAQQRTRAYLRDNFLTTVQKEALFDPSDESLSSGWDSDNLCAETNEADPDAMVTTFYSEGAEPMAPSEAMGGASDAMDVDGVDQGGSMWQAEDDNNAGGANKEDSSQHEEIWPPTGVEWTAKLKYMTGFRHNHTSTR</sequence>
<protein>
    <submittedName>
        <fullName evidence="2">Uncharacterized protein</fullName>
    </submittedName>
</protein>
<name>A0A4U6XQY4_9PEZI</name>
<dbReference type="EMBL" id="PJEX01000027">
    <property type="protein sequence ID" value="TKW58293.1"/>
    <property type="molecule type" value="Genomic_DNA"/>
</dbReference>
<organism evidence="2 3">
    <name type="scientific">Colletotrichum tanaceti</name>
    <dbReference type="NCBI Taxonomy" id="1306861"/>
    <lineage>
        <taxon>Eukaryota</taxon>
        <taxon>Fungi</taxon>
        <taxon>Dikarya</taxon>
        <taxon>Ascomycota</taxon>
        <taxon>Pezizomycotina</taxon>
        <taxon>Sordariomycetes</taxon>
        <taxon>Hypocreomycetidae</taxon>
        <taxon>Glomerellales</taxon>
        <taxon>Glomerellaceae</taxon>
        <taxon>Colletotrichum</taxon>
        <taxon>Colletotrichum destructivum species complex</taxon>
    </lineage>
</organism>
<feature type="region of interest" description="Disordered" evidence="1">
    <location>
        <begin position="215"/>
        <end position="269"/>
    </location>
</feature>
<comment type="caution">
    <text evidence="2">The sequence shown here is derived from an EMBL/GenBank/DDBJ whole genome shotgun (WGS) entry which is preliminary data.</text>
</comment>
<keyword evidence="3" id="KW-1185">Reference proteome</keyword>
<proteinExistence type="predicted"/>
<evidence type="ECO:0000313" key="3">
    <source>
        <dbReference type="Proteomes" id="UP000310108"/>
    </source>
</evidence>
<gene>
    <name evidence="2" type="ORF">CTA1_12084</name>
</gene>
<dbReference type="Proteomes" id="UP000310108">
    <property type="component" value="Unassembled WGS sequence"/>
</dbReference>
<feature type="region of interest" description="Disordered" evidence="1">
    <location>
        <begin position="58"/>
        <end position="80"/>
    </location>
</feature>